<organism evidence="1">
    <name type="scientific">Solanum chacoense</name>
    <name type="common">Chaco potato</name>
    <dbReference type="NCBI Taxonomy" id="4108"/>
    <lineage>
        <taxon>Eukaryota</taxon>
        <taxon>Viridiplantae</taxon>
        <taxon>Streptophyta</taxon>
        <taxon>Embryophyta</taxon>
        <taxon>Tracheophyta</taxon>
        <taxon>Spermatophyta</taxon>
        <taxon>Magnoliopsida</taxon>
        <taxon>eudicotyledons</taxon>
        <taxon>Gunneridae</taxon>
        <taxon>Pentapetalae</taxon>
        <taxon>asterids</taxon>
        <taxon>lamiids</taxon>
        <taxon>Solanales</taxon>
        <taxon>Solanaceae</taxon>
        <taxon>Solanoideae</taxon>
        <taxon>Solaneae</taxon>
        <taxon>Solanum</taxon>
    </lineage>
</organism>
<sequence>MKYSKAPYCFLKDSFFLVLYPLSLLSTESQYIGKLQPNQGNKILPDFQRTSAELSRSQLI</sequence>
<reference evidence="1" key="1">
    <citation type="submission" date="2015-12" db="EMBL/GenBank/DDBJ databases">
        <title>Gene expression during late stages of embryo sac development: a critical building block for successful pollen-pistil interactions.</title>
        <authorList>
            <person name="Liu Y."/>
            <person name="Joly V."/>
            <person name="Sabar M."/>
            <person name="Matton D.P."/>
        </authorList>
    </citation>
    <scope>NUCLEOTIDE SEQUENCE</scope>
</reference>
<accession>A0A0V0GPJ5</accession>
<dbReference type="AlphaFoldDB" id="A0A0V0GPJ5"/>
<name>A0A0V0GPJ5_SOLCH</name>
<proteinExistence type="predicted"/>
<protein>
    <submittedName>
        <fullName evidence="1">Putative ovule protein</fullName>
    </submittedName>
</protein>
<evidence type="ECO:0000313" key="1">
    <source>
        <dbReference type="EMBL" id="JAP10101.1"/>
    </source>
</evidence>
<dbReference type="EMBL" id="GEDG01033739">
    <property type="protein sequence ID" value="JAP10101.1"/>
    <property type="molecule type" value="Transcribed_RNA"/>
</dbReference>